<keyword evidence="1" id="KW-1133">Transmembrane helix</keyword>
<dbReference type="Proteomes" id="UP000637980">
    <property type="component" value="Unassembled WGS sequence"/>
</dbReference>
<proteinExistence type="predicted"/>
<keyword evidence="1" id="KW-0812">Transmembrane</keyword>
<protein>
    <submittedName>
        <fullName evidence="2">Uncharacterized protein</fullName>
    </submittedName>
</protein>
<accession>A0ABQ3DUU9</accession>
<comment type="caution">
    <text evidence="2">The sequence shown here is derived from an EMBL/GenBank/DDBJ whole genome shotgun (WGS) entry which is preliminary data.</text>
</comment>
<gene>
    <name evidence="2" type="ORF">GCM10007094_00670</name>
</gene>
<evidence type="ECO:0000313" key="3">
    <source>
        <dbReference type="Proteomes" id="UP000637980"/>
    </source>
</evidence>
<evidence type="ECO:0000256" key="1">
    <source>
        <dbReference type="SAM" id="Phobius"/>
    </source>
</evidence>
<keyword evidence="3" id="KW-1185">Reference proteome</keyword>
<feature type="transmembrane region" description="Helical" evidence="1">
    <location>
        <begin position="30"/>
        <end position="48"/>
    </location>
</feature>
<dbReference type="EMBL" id="BMXE01000001">
    <property type="protein sequence ID" value="GHB17121.1"/>
    <property type="molecule type" value="Genomic_DNA"/>
</dbReference>
<feature type="transmembrane region" description="Helical" evidence="1">
    <location>
        <begin position="6"/>
        <end position="23"/>
    </location>
</feature>
<organism evidence="2 3">
    <name type="scientific">Pseudovibrio japonicus</name>
    <dbReference type="NCBI Taxonomy" id="366534"/>
    <lineage>
        <taxon>Bacteria</taxon>
        <taxon>Pseudomonadati</taxon>
        <taxon>Pseudomonadota</taxon>
        <taxon>Alphaproteobacteria</taxon>
        <taxon>Hyphomicrobiales</taxon>
        <taxon>Stappiaceae</taxon>
        <taxon>Pseudovibrio</taxon>
    </lineage>
</organism>
<reference evidence="3" key="1">
    <citation type="journal article" date="2019" name="Int. J. Syst. Evol. Microbiol.">
        <title>The Global Catalogue of Microorganisms (GCM) 10K type strain sequencing project: providing services to taxonomists for standard genome sequencing and annotation.</title>
        <authorList>
            <consortium name="The Broad Institute Genomics Platform"/>
            <consortium name="The Broad Institute Genome Sequencing Center for Infectious Disease"/>
            <person name="Wu L."/>
            <person name="Ma J."/>
        </authorList>
    </citation>
    <scope>NUCLEOTIDE SEQUENCE [LARGE SCALE GENOMIC DNA]</scope>
    <source>
        <strain evidence="3">KCTC 12861</strain>
    </source>
</reference>
<name>A0ABQ3DUU9_9HYPH</name>
<evidence type="ECO:0000313" key="2">
    <source>
        <dbReference type="EMBL" id="GHB17121.1"/>
    </source>
</evidence>
<feature type="transmembrane region" description="Helical" evidence="1">
    <location>
        <begin position="60"/>
        <end position="80"/>
    </location>
</feature>
<keyword evidence="1" id="KW-0472">Membrane</keyword>
<sequence length="90" mass="9752">MTYIFIIFGAAFGLIAIPLGFFIGLQVSSMLANVLLFPFIVASWWLELPLGAMTGLLRGFLTFVSAVIWAVLFGLVGAALQKLTTQPDKD</sequence>